<dbReference type="PANTHER" id="PTHR32089:SF112">
    <property type="entry name" value="LYSOZYME-LIKE PROTEIN-RELATED"/>
    <property type="match status" value="1"/>
</dbReference>
<evidence type="ECO:0000256" key="1">
    <source>
        <dbReference type="ARBA" id="ARBA00023224"/>
    </source>
</evidence>
<dbReference type="GO" id="GO:0007165">
    <property type="term" value="P:signal transduction"/>
    <property type="evidence" value="ECO:0007669"/>
    <property type="project" value="UniProtKB-KW"/>
</dbReference>
<dbReference type="AlphaFoldDB" id="A0A917Q6S1"/>
<organism evidence="7 8">
    <name type="scientific">Salinarimonas ramus</name>
    <dbReference type="NCBI Taxonomy" id="690164"/>
    <lineage>
        <taxon>Bacteria</taxon>
        <taxon>Pseudomonadati</taxon>
        <taxon>Pseudomonadota</taxon>
        <taxon>Alphaproteobacteria</taxon>
        <taxon>Hyphomicrobiales</taxon>
        <taxon>Salinarimonadaceae</taxon>
        <taxon>Salinarimonas</taxon>
    </lineage>
</organism>
<evidence type="ECO:0000256" key="4">
    <source>
        <dbReference type="SAM" id="Phobius"/>
    </source>
</evidence>
<evidence type="ECO:0008006" key="9">
    <source>
        <dbReference type="Google" id="ProtNLM"/>
    </source>
</evidence>
<comment type="similarity">
    <text evidence="2">Belongs to the methyl-accepting chemotaxis (MCP) protein family.</text>
</comment>
<feature type="domain" description="HAMP" evidence="6">
    <location>
        <begin position="314"/>
        <end position="367"/>
    </location>
</feature>
<evidence type="ECO:0000259" key="5">
    <source>
        <dbReference type="PROSITE" id="PS50111"/>
    </source>
</evidence>
<sequence length="756" mass="79503">MKRLGELSVAGKIGAGLGAILLIMAVVGGRTLQSLDDIGTSFSAYERAAEQVERAQALELAVAGFVGSVKEYVARNSEARFRATLGVYEGVSTAIIEAGTLAEGDYAAALARAGEEVSATRESFEAFGALRNARNALVDDVLREGGTAARRALSGSMEAAHRAGDVDGLASLVEAAVSLMLARDYANRYLDDFQVEDLERARSEIAATIAAHQRLAGGPWETPEAAPLIASFADGLERLEAVVADERDAAATFFETRVGAVVAAARDMAIAAKDEEARAAALLSARKAEAFWLTLVAIGVGVALAGLVGLWLARAIARPIRQMTALMGRIAAEENGIDIPHRDRADEVGAMARALAHFDEAGRERRRLQEAQRVAGDTARRRQDEIDQLVSMFGKSVDGVLGHLERASQGMGDTSRGMVDTAERNLAQADVVATITRRTADSIRAAAAATQELAASIDEISSRVTEASGLSGRAAGVAVEVREDVGRLGETIGRISSVVDAIRAISEQTNLLALNATIEAARAGEAGKGFAVVAAEVKQLAGQTTRATEEVAEAVEAVRASADRAGAASLRIAEVIAELDGVSQSVAAATVEQQAATGEIARAVQEVNDEAARVLTEIETVRETGMGARAASDDVQRAAGALQAETKHFSEEVLAFLEGISTSELRDAIERRAIELEASVETKSGTWRGRIFRMSPALVEMDPGLAARPGESVTVTLPGLGTVKARVAEISPRRSALQLPMDRESLERTARWLAAA</sequence>
<dbReference type="InterPro" id="IPR004089">
    <property type="entry name" value="MCPsignal_dom"/>
</dbReference>
<keyword evidence="1 3" id="KW-0807">Transducer</keyword>
<dbReference type="InterPro" id="IPR032255">
    <property type="entry name" value="HBM"/>
</dbReference>
<evidence type="ECO:0000256" key="3">
    <source>
        <dbReference type="PROSITE-ProRule" id="PRU00284"/>
    </source>
</evidence>
<name>A0A917Q6S1_9HYPH</name>
<evidence type="ECO:0000313" key="7">
    <source>
        <dbReference type="EMBL" id="GGK29064.1"/>
    </source>
</evidence>
<dbReference type="EMBL" id="BMMF01000004">
    <property type="protein sequence ID" value="GGK29064.1"/>
    <property type="molecule type" value="Genomic_DNA"/>
</dbReference>
<dbReference type="SUPFAM" id="SSF58104">
    <property type="entry name" value="Methyl-accepting chemotaxis protein (MCP) signaling domain"/>
    <property type="match status" value="1"/>
</dbReference>
<evidence type="ECO:0000313" key="8">
    <source>
        <dbReference type="Proteomes" id="UP000600449"/>
    </source>
</evidence>
<dbReference type="RefSeq" id="WP_188911177.1">
    <property type="nucleotide sequence ID" value="NZ_BMMF01000004.1"/>
</dbReference>
<feature type="domain" description="Methyl-accepting transducer" evidence="5">
    <location>
        <begin position="407"/>
        <end position="643"/>
    </location>
</feature>
<dbReference type="GO" id="GO:0016020">
    <property type="term" value="C:membrane"/>
    <property type="evidence" value="ECO:0007669"/>
    <property type="project" value="InterPro"/>
</dbReference>
<dbReference type="SUPFAM" id="SSF158472">
    <property type="entry name" value="HAMP domain-like"/>
    <property type="match status" value="1"/>
</dbReference>
<dbReference type="InterPro" id="IPR003660">
    <property type="entry name" value="HAMP_dom"/>
</dbReference>
<evidence type="ECO:0000256" key="2">
    <source>
        <dbReference type="ARBA" id="ARBA00029447"/>
    </source>
</evidence>
<dbReference type="PROSITE" id="PS50111">
    <property type="entry name" value="CHEMOTAXIS_TRANSDUC_2"/>
    <property type="match status" value="1"/>
</dbReference>
<dbReference type="SMART" id="SM01358">
    <property type="entry name" value="HBM"/>
    <property type="match status" value="1"/>
</dbReference>
<protein>
    <recommendedName>
        <fullName evidence="9">Methyl-accepting chemotaxis protein</fullName>
    </recommendedName>
</protein>
<dbReference type="Pfam" id="PF00672">
    <property type="entry name" value="HAMP"/>
    <property type="match status" value="1"/>
</dbReference>
<keyword evidence="4" id="KW-0812">Transmembrane</keyword>
<dbReference type="Gene3D" id="6.10.340.10">
    <property type="match status" value="1"/>
</dbReference>
<keyword evidence="4" id="KW-0472">Membrane</keyword>
<proteinExistence type="inferred from homology"/>
<keyword evidence="8" id="KW-1185">Reference proteome</keyword>
<accession>A0A917Q6S1</accession>
<dbReference type="Proteomes" id="UP000600449">
    <property type="component" value="Unassembled WGS sequence"/>
</dbReference>
<reference evidence="7 8" key="1">
    <citation type="journal article" date="2014" name="Int. J. Syst. Evol. Microbiol.">
        <title>Complete genome sequence of Corynebacterium casei LMG S-19264T (=DSM 44701T), isolated from a smear-ripened cheese.</title>
        <authorList>
            <consortium name="US DOE Joint Genome Institute (JGI-PGF)"/>
            <person name="Walter F."/>
            <person name="Albersmeier A."/>
            <person name="Kalinowski J."/>
            <person name="Ruckert C."/>
        </authorList>
    </citation>
    <scope>NUCLEOTIDE SEQUENCE [LARGE SCALE GENOMIC DNA]</scope>
    <source>
        <strain evidence="7 8">CGMCC 1.9161</strain>
    </source>
</reference>
<dbReference type="SMART" id="SM00283">
    <property type="entry name" value="MA"/>
    <property type="match status" value="1"/>
</dbReference>
<feature type="transmembrane region" description="Helical" evidence="4">
    <location>
        <begin position="290"/>
        <end position="313"/>
    </location>
</feature>
<dbReference type="Gene3D" id="1.10.287.950">
    <property type="entry name" value="Methyl-accepting chemotaxis protein"/>
    <property type="match status" value="1"/>
</dbReference>
<dbReference type="PROSITE" id="PS50885">
    <property type="entry name" value="HAMP"/>
    <property type="match status" value="1"/>
</dbReference>
<comment type="caution">
    <text evidence="7">The sequence shown here is derived from an EMBL/GenBank/DDBJ whole genome shotgun (WGS) entry which is preliminary data.</text>
</comment>
<gene>
    <name evidence="7" type="ORF">GCM10011322_14370</name>
</gene>
<dbReference type="Pfam" id="PF00015">
    <property type="entry name" value="MCPsignal"/>
    <property type="match status" value="1"/>
</dbReference>
<dbReference type="PANTHER" id="PTHR32089">
    <property type="entry name" value="METHYL-ACCEPTING CHEMOTAXIS PROTEIN MCPB"/>
    <property type="match status" value="1"/>
</dbReference>
<evidence type="ECO:0000259" key="6">
    <source>
        <dbReference type="PROSITE" id="PS50885"/>
    </source>
</evidence>
<keyword evidence="4" id="KW-1133">Transmembrane helix</keyword>